<evidence type="ECO:0000313" key="4">
    <source>
        <dbReference type="Proteomes" id="UP000460412"/>
    </source>
</evidence>
<evidence type="ECO:0000256" key="1">
    <source>
        <dbReference type="SAM" id="Phobius"/>
    </source>
</evidence>
<dbReference type="AlphaFoldDB" id="A0A7X3SH75"/>
<protein>
    <recommendedName>
        <fullName evidence="2">Sporulation stage II protein D amidase enhancer LytB N-terminal domain-containing protein</fullName>
    </recommendedName>
</protein>
<dbReference type="Pfam" id="PF08486">
    <property type="entry name" value="SpoIID"/>
    <property type="match status" value="1"/>
</dbReference>
<keyword evidence="1" id="KW-0812">Transmembrane</keyword>
<evidence type="ECO:0000259" key="2">
    <source>
        <dbReference type="Pfam" id="PF08486"/>
    </source>
</evidence>
<name>A0A7X3SH75_9FIRM</name>
<dbReference type="RefSeq" id="WP_159749163.1">
    <property type="nucleotide sequence ID" value="NZ_WUQX01000001.1"/>
</dbReference>
<accession>A0A7X3SH75</accession>
<keyword evidence="4" id="KW-1185">Reference proteome</keyword>
<dbReference type="EMBL" id="WUQX01000001">
    <property type="protein sequence ID" value="MXP74110.1"/>
    <property type="molecule type" value="Genomic_DNA"/>
</dbReference>
<evidence type="ECO:0000313" key="3">
    <source>
        <dbReference type="EMBL" id="MXP74110.1"/>
    </source>
</evidence>
<gene>
    <name evidence="3" type="ORF">GN277_01255</name>
</gene>
<keyword evidence="1" id="KW-1133">Transmembrane helix</keyword>
<proteinExistence type="predicted"/>
<comment type="caution">
    <text evidence="3">The sequence shown here is derived from an EMBL/GenBank/DDBJ whole genome shotgun (WGS) entry which is preliminary data.</text>
</comment>
<sequence length="294" mass="33365">MRLKLKRLGCYLIIIILLPYVITVFLNGSSITSYSHVDSARVKVRSGEQESEMPIEEYCIGILAKVIPASYEKEALKAQAVLVRTEVYRKIKESGKDTVLEEEFWTQKQMEAAWGNKYPKYYRKLEEAWEDTEGMVLLYGENLALTPFFRLSNGCTRDGKEVLGSEDYPYLKIVDCPYDIENEKQIRTVMAEDMDAEITAADTAGYVLSVRVGQENISGEEFRNNYGLASGCFTLQRYNGQIRITTRGEGHGLGMSQYSANQMAKEGGTYDSILQYFFEGTEIKEVAEILLDVE</sequence>
<organism evidence="3 4">
    <name type="scientific">Sporofaciens musculi</name>
    <dbReference type="NCBI Taxonomy" id="2681861"/>
    <lineage>
        <taxon>Bacteria</taxon>
        <taxon>Bacillati</taxon>
        <taxon>Bacillota</taxon>
        <taxon>Clostridia</taxon>
        <taxon>Lachnospirales</taxon>
        <taxon>Lachnospiraceae</taxon>
        <taxon>Sporofaciens</taxon>
    </lineage>
</organism>
<dbReference type="Proteomes" id="UP000460412">
    <property type="component" value="Unassembled WGS sequence"/>
</dbReference>
<feature type="transmembrane region" description="Helical" evidence="1">
    <location>
        <begin position="7"/>
        <end position="26"/>
    </location>
</feature>
<dbReference type="InterPro" id="IPR013693">
    <property type="entry name" value="SpoIID/LytB_N"/>
</dbReference>
<reference evidence="3 4" key="1">
    <citation type="submission" date="2019-12" db="EMBL/GenBank/DDBJ databases">
        <title>Sporaefaciens musculi gen. nov., sp. nov., a novel bacterium isolated from the caecum of an obese mouse.</title>
        <authorList>
            <person name="Rasmussen T.S."/>
            <person name="Streidl T."/>
            <person name="Hitch T.C.A."/>
            <person name="Wortmann E."/>
            <person name="Deptula P."/>
            <person name="Hansen M."/>
            <person name="Nielsen D.S."/>
            <person name="Clavel T."/>
            <person name="Vogensen F.K."/>
        </authorList>
    </citation>
    <scope>NUCLEOTIDE SEQUENCE [LARGE SCALE GENOMIC DNA]</scope>
    <source>
        <strain evidence="3 4">WCA-9-b2</strain>
    </source>
</reference>
<keyword evidence="1" id="KW-0472">Membrane</keyword>
<feature type="domain" description="Sporulation stage II protein D amidase enhancer LytB N-terminal" evidence="2">
    <location>
        <begin position="51"/>
        <end position="139"/>
    </location>
</feature>